<dbReference type="OrthoDB" id="9779910at2"/>
<dbReference type="InterPro" id="IPR044005">
    <property type="entry name" value="DZR_2"/>
</dbReference>
<protein>
    <submittedName>
        <fullName evidence="3">ComF family protein</fullName>
    </submittedName>
</protein>
<dbReference type="SUPFAM" id="SSF53271">
    <property type="entry name" value="PRTase-like"/>
    <property type="match status" value="1"/>
</dbReference>
<gene>
    <name evidence="3" type="ORF">FSZ31_07915</name>
</gene>
<dbReference type="InterPro" id="IPR029057">
    <property type="entry name" value="PRTase-like"/>
</dbReference>
<comment type="similarity">
    <text evidence="1">Belongs to the ComF/GntX family.</text>
</comment>
<dbReference type="AlphaFoldDB" id="A0A5C6U8Z5"/>
<dbReference type="CDD" id="cd06223">
    <property type="entry name" value="PRTases_typeI"/>
    <property type="match status" value="1"/>
</dbReference>
<organism evidence="3 4">
    <name type="scientific">Flavisphingopyxis soli</name>
    <dbReference type="NCBI Taxonomy" id="2601267"/>
    <lineage>
        <taxon>Bacteria</taxon>
        <taxon>Pseudomonadati</taxon>
        <taxon>Pseudomonadota</taxon>
        <taxon>Alphaproteobacteria</taxon>
        <taxon>Sphingomonadales</taxon>
        <taxon>Sphingopyxidaceae</taxon>
        <taxon>Flavisphingopyxis</taxon>
    </lineage>
</organism>
<dbReference type="Proteomes" id="UP000321129">
    <property type="component" value="Unassembled WGS sequence"/>
</dbReference>
<evidence type="ECO:0000256" key="1">
    <source>
        <dbReference type="ARBA" id="ARBA00008007"/>
    </source>
</evidence>
<evidence type="ECO:0000259" key="2">
    <source>
        <dbReference type="Pfam" id="PF18912"/>
    </source>
</evidence>
<feature type="domain" description="Double zinc ribbon" evidence="2">
    <location>
        <begin position="15"/>
        <end position="74"/>
    </location>
</feature>
<keyword evidence="4" id="KW-1185">Reference proteome</keyword>
<dbReference type="PANTHER" id="PTHR47505:SF1">
    <property type="entry name" value="DNA UTILIZATION PROTEIN YHGH"/>
    <property type="match status" value="1"/>
</dbReference>
<comment type="caution">
    <text evidence="3">The sequence shown here is derived from an EMBL/GenBank/DDBJ whole genome shotgun (WGS) entry which is preliminary data.</text>
</comment>
<name>A0A5C6U8Z5_9SPHN</name>
<sequence length="257" mass="27957">MAGPLALLTSLVQPALDYALPPRCPACGEIVDGDRRLCLACWSAIDFFSPPWCASCHLPFAFDRGAGAQCAQCLAAPPDHDGVLAAFAYGEIARTLALRLKYGRRIGLARLAADHIARNLPDDMDGWTIVPVPLHRWRLWSRGFNQSMLIARQIGHDRGLRVNADWITRVKPTPPLRGLGKSARAKQMRGAFAVPADVRAAVRGARILLVDDVYASGATSGAIARTLKRAGAHSVVVACWSRVVHDDDRESERDQAH</sequence>
<reference evidence="3 4" key="1">
    <citation type="submission" date="2019-08" db="EMBL/GenBank/DDBJ databases">
        <title>Sphingorhabdus soil sp. nov., isolated from arctic soil.</title>
        <authorList>
            <person name="Liu Y."/>
        </authorList>
    </citation>
    <scope>NUCLEOTIDE SEQUENCE [LARGE SCALE GENOMIC DNA]</scope>
    <source>
        <strain evidence="3 4">D-2Q-5-6</strain>
    </source>
</reference>
<evidence type="ECO:0000313" key="3">
    <source>
        <dbReference type="EMBL" id="TXC68880.1"/>
    </source>
</evidence>
<dbReference type="InterPro" id="IPR051910">
    <property type="entry name" value="ComF/GntX_DNA_util-trans"/>
</dbReference>
<dbReference type="Pfam" id="PF18912">
    <property type="entry name" value="DZR_2"/>
    <property type="match status" value="1"/>
</dbReference>
<proteinExistence type="inferred from homology"/>
<dbReference type="RefSeq" id="WP_147122835.1">
    <property type="nucleotide sequence ID" value="NZ_VOPY01000002.1"/>
</dbReference>
<accession>A0A5C6U8Z5</accession>
<dbReference type="InterPro" id="IPR000836">
    <property type="entry name" value="PRTase_dom"/>
</dbReference>
<dbReference type="Gene3D" id="3.40.50.2020">
    <property type="match status" value="1"/>
</dbReference>
<dbReference type="EMBL" id="VOPY01000002">
    <property type="protein sequence ID" value="TXC68880.1"/>
    <property type="molecule type" value="Genomic_DNA"/>
</dbReference>
<evidence type="ECO:0000313" key="4">
    <source>
        <dbReference type="Proteomes" id="UP000321129"/>
    </source>
</evidence>
<dbReference type="PANTHER" id="PTHR47505">
    <property type="entry name" value="DNA UTILIZATION PROTEIN YHGH"/>
    <property type="match status" value="1"/>
</dbReference>